<dbReference type="InterPro" id="IPR007094">
    <property type="entry name" value="RNA-dir_pol_PSvirus"/>
</dbReference>
<dbReference type="Pfam" id="PF00680">
    <property type="entry name" value="RdRP_1"/>
    <property type="match status" value="1"/>
</dbReference>
<dbReference type="InterPro" id="IPR043502">
    <property type="entry name" value="DNA/RNA_pol_sf"/>
</dbReference>
<accession>E1B260</accession>
<keyword evidence="4" id="KW-0693">Viral RNA replication</keyword>
<feature type="region of interest" description="Disordered" evidence="6">
    <location>
        <begin position="311"/>
        <end position="369"/>
    </location>
</feature>
<name>E1B260_9VIRU</name>
<keyword evidence="5" id="KW-0175">Coiled coil</keyword>
<dbReference type="RefSeq" id="YP_003868436.1">
    <property type="nucleotide sequence ID" value="NC_014481.1"/>
</dbReference>
<sequence>MEDRRAEDRLDDDLPAGGGAPPPLRGLPPLPRAEPTDAELQAAIDEAVAVVYEAGMPAGRFTVQRVHEIGLTVEVFVKQARAVFGGKNVDQADLIFTTGIKMGVCGSLRTMEPAGFWEVIRWARSNVGRQALETGQKVKKVEDKRAGTQTPNEVALCQIFTMQQGIMAEEVKEARASTQQEIDELTRLLRLKRAEQVKVLAEIKDKYFPANIWEEPAEAERNARCWEVYSAALVTAGRPAPIKTEAAFKLAIDAYKNFVDTEFKTRFIRSDEHQVALRKFADERIHFLDGIGEPKKAGTFRSLLAVLGVEPSAQTTTHTEERNDEDDSGGESDVARGEEPEPEAGGGTSRPGASGRGAGRGKGNARLSRNVEVSAQVRLGELQTYRFRVHREMVEHRVRSIAVARSRFEAGIRRIIGGGEMRSWYTDSRMYRGGGNSNDAMKLLSAASVVTPGKFLDQCYRVSSARKALRLPSGLRVPDSLAECQCKTFNDQASAGPFLRAFGIKKKYGLRRMLEEFMWGIYDRYGDGRGDERSLPFITGRIGFRTKLLEEGEALRKIRNGEPLGRAVMMLDALEQISSSPLYNILSGYCGRNRNKGWCEFRNTTVRASSDWGLLYSEVERAKCIVELDWSKFDRERPSRDILFVIKVIISCFEPRNGRERRLLEAYEIMLERALVHRLLLTDAGGVLEMEGMVPSGSLWTGWLDTAMNILYIRAACLGAGIASDLYSSRCAGDDNLTLFWEDQSDGILGLVKQHLNNWFRAGIKDEDFIICRGPYYVERYQATFPIGTDLSEGTSRLMDSAIWVRLEGGPIIDANRGLSHRWEYRFHGKPKFLSCYWLPDGRPIRPAHDCLEKLLWPEGIHGDLETYEAAVISMIVDNPFNHHNVNHMLVRYVLIQQIKRQVVSPMTAEDIVYLCKFRDREGGSVPYPMIGPWRRGQKQGRMEDYPEVGRDIKNLKGFVAGISTLYARKGGGGIDAWRFMDIIRGDADLGQGQFGNEVLEWARWLGRHEVTKFLRPIKRMRAEHGEVIIEGEGRRQAEAALRALREILNEGTHRSCLDFSFFLSDRLRASCEDPRR</sequence>
<protein>
    <submittedName>
        <fullName evidence="8">Putative fusion protein</fullName>
    </submittedName>
</protein>
<dbReference type="GO" id="GO:0006351">
    <property type="term" value="P:DNA-templated transcription"/>
    <property type="evidence" value="ECO:0007669"/>
    <property type="project" value="InterPro"/>
</dbReference>
<dbReference type="KEGG" id="vg:9725365"/>
<dbReference type="EMBL" id="HQ128706">
    <property type="protein sequence ID" value="ADM36020.1"/>
    <property type="molecule type" value="Genomic_RNA"/>
</dbReference>
<feature type="compositionally biased region" description="Gly residues" evidence="6">
    <location>
        <begin position="344"/>
        <end position="362"/>
    </location>
</feature>
<organism evidence="8 9">
    <name type="scientific">Rhododendron virus A</name>
    <dbReference type="NCBI Taxonomy" id="878260"/>
    <lineage>
        <taxon>Viruses</taxon>
        <taxon>Riboviria</taxon>
        <taxon>Orthornavirae</taxon>
        <taxon>Pisuviricota</taxon>
        <taxon>Duplopiviricetes</taxon>
        <taxon>Durnavirales</taxon>
        <taxon>Amalgaviridae</taxon>
        <taxon>Amalgavirus</taxon>
        <taxon>Amalgavirus rhododendri</taxon>
    </lineage>
</organism>
<dbReference type="GO" id="GO:0003968">
    <property type="term" value="F:RNA-directed RNA polymerase activity"/>
    <property type="evidence" value="ECO:0007669"/>
    <property type="project" value="UniProtKB-KW"/>
</dbReference>
<dbReference type="PROSITE" id="PS50507">
    <property type="entry name" value="RDRP_SSRNA_POS"/>
    <property type="match status" value="1"/>
</dbReference>
<evidence type="ECO:0000313" key="9">
    <source>
        <dbReference type="Proteomes" id="UP000243767"/>
    </source>
</evidence>
<dbReference type="OrthoDB" id="2889at10239"/>
<feature type="coiled-coil region" evidence="5">
    <location>
        <begin position="168"/>
        <end position="195"/>
    </location>
</feature>
<evidence type="ECO:0000256" key="1">
    <source>
        <dbReference type="ARBA" id="ARBA00022484"/>
    </source>
</evidence>
<keyword evidence="9" id="KW-1185">Reference proteome</keyword>
<dbReference type="InterPro" id="IPR001205">
    <property type="entry name" value="RNA-dir_pol_C"/>
</dbReference>
<proteinExistence type="predicted"/>
<evidence type="ECO:0000256" key="3">
    <source>
        <dbReference type="ARBA" id="ARBA00022695"/>
    </source>
</evidence>
<dbReference type="Proteomes" id="UP000243767">
    <property type="component" value="Genome"/>
</dbReference>
<evidence type="ECO:0000259" key="7">
    <source>
        <dbReference type="PROSITE" id="PS50507"/>
    </source>
</evidence>
<reference evidence="8 9" key="1">
    <citation type="journal article" date="2010" name="Arch. Virol.">
        <title>A novel monopartite dsRNA virus from rhododendron.</title>
        <authorList>
            <person name="Sabanadzovic S."/>
            <person name="Abou Ghanem-Sabanadzovic N."/>
            <person name="Valverde R.A."/>
        </authorList>
    </citation>
    <scope>NUCLEOTIDE SEQUENCE [LARGE SCALE GENOMIC DNA]</scope>
    <source>
        <strain evidence="8">GSMNP-Sugld-1</strain>
    </source>
</reference>
<keyword evidence="1" id="KW-0696">RNA-directed RNA polymerase</keyword>
<evidence type="ECO:0000256" key="5">
    <source>
        <dbReference type="SAM" id="Coils"/>
    </source>
</evidence>
<keyword evidence="3" id="KW-0548">Nucleotidyltransferase</keyword>
<dbReference type="GO" id="GO:0003723">
    <property type="term" value="F:RNA binding"/>
    <property type="evidence" value="ECO:0007669"/>
    <property type="project" value="InterPro"/>
</dbReference>
<evidence type="ECO:0000256" key="4">
    <source>
        <dbReference type="ARBA" id="ARBA00022953"/>
    </source>
</evidence>
<feature type="domain" description="RdRp catalytic" evidence="7">
    <location>
        <begin position="623"/>
        <end position="748"/>
    </location>
</feature>
<dbReference type="SUPFAM" id="SSF56672">
    <property type="entry name" value="DNA/RNA polymerases"/>
    <property type="match status" value="1"/>
</dbReference>
<feature type="compositionally biased region" description="Pro residues" evidence="6">
    <location>
        <begin position="20"/>
        <end position="32"/>
    </location>
</feature>
<dbReference type="GeneID" id="9725365"/>
<evidence type="ECO:0000313" key="8">
    <source>
        <dbReference type="EMBL" id="ADM36020.1"/>
    </source>
</evidence>
<dbReference type="GO" id="GO:0039694">
    <property type="term" value="P:viral RNA genome replication"/>
    <property type="evidence" value="ECO:0007669"/>
    <property type="project" value="InterPro"/>
</dbReference>
<evidence type="ECO:0000256" key="2">
    <source>
        <dbReference type="ARBA" id="ARBA00022679"/>
    </source>
</evidence>
<feature type="region of interest" description="Disordered" evidence="6">
    <location>
        <begin position="1"/>
        <end position="34"/>
    </location>
</feature>
<keyword evidence="2" id="KW-0808">Transferase</keyword>
<evidence type="ECO:0000256" key="6">
    <source>
        <dbReference type="SAM" id="MobiDB-lite"/>
    </source>
</evidence>